<organism evidence="8 9">
    <name type="scientific">Symbiodinium microadriaticum</name>
    <name type="common">Dinoflagellate</name>
    <name type="synonym">Zooxanthella microadriatica</name>
    <dbReference type="NCBI Taxonomy" id="2951"/>
    <lineage>
        <taxon>Eukaryota</taxon>
        <taxon>Sar</taxon>
        <taxon>Alveolata</taxon>
        <taxon>Dinophyceae</taxon>
        <taxon>Suessiales</taxon>
        <taxon>Symbiodiniaceae</taxon>
        <taxon>Symbiodinium</taxon>
    </lineage>
</organism>
<dbReference type="InterPro" id="IPR042080">
    <property type="entry name" value="RNA_2'-PTrans_N"/>
</dbReference>
<dbReference type="Pfam" id="PF01885">
    <property type="entry name" value="PTS_2-RNA"/>
    <property type="match status" value="1"/>
</dbReference>
<name>A0A1Q9E516_SYMMI</name>
<dbReference type="AlphaFoldDB" id="A0A1Q9E516"/>
<evidence type="ECO:0000256" key="7">
    <source>
        <dbReference type="SAM" id="MobiDB-lite"/>
    </source>
</evidence>
<comment type="caution">
    <text evidence="8">The sequence shown here is derived from an EMBL/GenBank/DDBJ whole genome shotgun (WGS) entry which is preliminary data.</text>
</comment>
<proteinExistence type="inferred from homology"/>
<dbReference type="PANTHER" id="PTHR12684">
    <property type="entry name" value="PUTATIVE PHOSPHOTRANSFERASE"/>
    <property type="match status" value="1"/>
</dbReference>
<dbReference type="InterPro" id="IPR002745">
    <property type="entry name" value="Ptrans_KptA/Tpt1"/>
</dbReference>
<sequence length="1031" mass="115676">MVTRRGKEKVEAAEAKEMEEGSREIVRTIGPDTLRSIETTETTVTAMTAEIARHKMKDTDVAEMHTEIGTSQKKIGGRPAGSPVLIAGKTGKKNASEIAVGTVTGTWTDWGQGWTRQNNRSWQNDDREDRRPSRRSARAPPGKVATEHRAKGRGRYAAPNPERPERIAQQIVKSPGETSSPQETSQEATYGAAIEGWISALYDEEEDDLIREILDSVIQGLNVVMELFEETPSPNFTMQCTGRQMSRTSTVSCEDALEWEDRREEPPGSRRPDHEVEWTEEEEGVEGVEAVPETPPPAPPAQQSLRFAPYHFDYPPQRLEYKYDTKVSKRLSVVLRHDKGEFNLHFYQNATAELDAILDLPIMQEVRARQDTIISCVYYNSKQRFRLLRLHDPTRSGPVLVLGAVQGHSKAVDYDSVHERVDPGKVPDLIHGTHYDFYKKIYKEGLLPGAGNRDYRDQIHLFDETNLGSRLLPPKCDIILHIDPALATGCRFYKSADGYYLTGEKQELRHQSPRPPQGGAAGRSAVEQGGVPQQALRRLQAPEELIAAVIALHDTSAYHIHVSSTGSTKPKDSPVVPVKPTVTGLACPELPWRVHGIEQVARMWGTHSQMMDEDPTDDELQPTKFCKRAGKGAGKLDKRPREPHTAPPRGPKQAHLLTLARMMARHEMALQQLEADRSWVIFVDSGSLGIINQLMLTTATWKKQRSKNECSCSLRAMLMELEARMAKLETDTSAQTPLVRAKILLQDPLRWQYTRWNQEKQAHEPTNGAPLSHTTALTALRELKSLILQEGTIHAFHAMGGMSEEKEGITLFKLTLSMEAPAKVTIREILTKFTESSMLRLIGARPGYARKGAIDRSQKSCSNSFGPRSPTKGVPHIMLPCQPHKTLQELVEQWAYDQALAVGTQDELCRPCVDCGLYTGCYCDGNDWGECFAADRLPNEHWANNQRTPLCTSYDRLFNMCHFCRGQLWAVPPAHRDPARYAPAAGADPPRGYDDPIFYVAGEEAQPFLLPIVPIRALVIYQRRRLLRPRR</sequence>
<dbReference type="InterPro" id="IPR042081">
    <property type="entry name" value="RNA_2'-PTrans_C"/>
</dbReference>
<keyword evidence="4 8" id="KW-0808">Transferase</keyword>
<gene>
    <name evidence="8" type="primary">Trpt1</name>
    <name evidence="8" type="ORF">AK812_SmicGene14639</name>
</gene>
<feature type="compositionally biased region" description="Basic and acidic residues" evidence="7">
    <location>
        <begin position="634"/>
        <end position="644"/>
    </location>
</feature>
<feature type="region of interest" description="Disordered" evidence="7">
    <location>
        <begin position="107"/>
        <end position="165"/>
    </location>
</feature>
<feature type="region of interest" description="Disordered" evidence="7">
    <location>
        <begin position="260"/>
        <end position="302"/>
    </location>
</feature>
<feature type="region of interest" description="Disordered" evidence="7">
    <location>
        <begin position="506"/>
        <end position="532"/>
    </location>
</feature>
<evidence type="ECO:0000256" key="3">
    <source>
        <dbReference type="ARBA" id="ARBA00012007"/>
    </source>
</evidence>
<evidence type="ECO:0000313" key="9">
    <source>
        <dbReference type="Proteomes" id="UP000186817"/>
    </source>
</evidence>
<dbReference type="GO" id="GO:0006388">
    <property type="term" value="P:tRNA splicing, via endonucleolytic cleavage and ligation"/>
    <property type="evidence" value="ECO:0007669"/>
    <property type="project" value="TreeGrafter"/>
</dbReference>
<reference evidence="8 9" key="1">
    <citation type="submission" date="2016-02" db="EMBL/GenBank/DDBJ databases">
        <title>Genome analysis of coral dinoflagellate symbionts highlights evolutionary adaptations to a symbiotic lifestyle.</title>
        <authorList>
            <person name="Aranda M."/>
            <person name="Li Y."/>
            <person name="Liew Y.J."/>
            <person name="Baumgarten S."/>
            <person name="Simakov O."/>
            <person name="Wilson M."/>
            <person name="Piel J."/>
            <person name="Ashoor H."/>
            <person name="Bougouffa S."/>
            <person name="Bajic V.B."/>
            <person name="Ryu T."/>
            <person name="Ravasi T."/>
            <person name="Bayer T."/>
            <person name="Micklem G."/>
            <person name="Kim H."/>
            <person name="Bhak J."/>
            <person name="Lajeunesse T.C."/>
            <person name="Voolstra C.R."/>
        </authorList>
    </citation>
    <scope>NUCLEOTIDE SEQUENCE [LARGE SCALE GENOMIC DNA]</scope>
    <source>
        <strain evidence="8 9">CCMP2467</strain>
    </source>
</reference>
<accession>A0A1Q9E516</accession>
<protein>
    <recommendedName>
        <fullName evidence="3">2'-phosphotransferase</fullName>
        <ecNumber evidence="3">2.7.1.160</ecNumber>
    </recommendedName>
</protein>
<comment type="catalytic activity">
    <reaction evidence="6">
        <text>2'-phospho-[ligated tRNA] + NAD(+) = mature tRNA + ADP-alpha-D-ribose 1'',2''-cyclic phosphate + nicotinamide</text>
        <dbReference type="Rhea" id="RHEA:23324"/>
        <dbReference type="Rhea" id="RHEA-COMP:11106"/>
        <dbReference type="Rhea" id="RHEA-COMP:11107"/>
        <dbReference type="ChEBI" id="CHEBI:17154"/>
        <dbReference type="ChEBI" id="CHEBI:57540"/>
        <dbReference type="ChEBI" id="CHEBI:76596"/>
        <dbReference type="ChEBI" id="CHEBI:82883"/>
        <dbReference type="ChEBI" id="CHEBI:85027"/>
        <dbReference type="EC" id="2.7.1.160"/>
    </reaction>
</comment>
<feature type="region of interest" description="Disordered" evidence="7">
    <location>
        <begin position="1"/>
        <end position="25"/>
    </location>
</feature>
<evidence type="ECO:0000256" key="2">
    <source>
        <dbReference type="ARBA" id="ARBA00009836"/>
    </source>
</evidence>
<comment type="function">
    <text evidence="1">Catalyzes the last step of tRNA splicing, the transfer of the splice junction 2'-phosphate from ligated tRNA to NAD to produce ADP-ribose 1''-2'' cyclic phosphate.</text>
</comment>
<evidence type="ECO:0000256" key="4">
    <source>
        <dbReference type="ARBA" id="ARBA00022679"/>
    </source>
</evidence>
<evidence type="ECO:0000256" key="1">
    <source>
        <dbReference type="ARBA" id="ARBA00003343"/>
    </source>
</evidence>
<feature type="region of interest" description="Disordered" evidence="7">
    <location>
        <begin position="629"/>
        <end position="652"/>
    </location>
</feature>
<dbReference type="Gene3D" id="3.20.170.30">
    <property type="match status" value="1"/>
</dbReference>
<dbReference type="Proteomes" id="UP000186817">
    <property type="component" value="Unassembled WGS sequence"/>
</dbReference>
<evidence type="ECO:0000313" key="8">
    <source>
        <dbReference type="EMBL" id="OLQ02505.1"/>
    </source>
</evidence>
<dbReference type="GO" id="GO:0000215">
    <property type="term" value="F:tRNA 2'-phosphotransferase activity"/>
    <property type="evidence" value="ECO:0007669"/>
    <property type="project" value="UniProtKB-EC"/>
</dbReference>
<dbReference type="OrthoDB" id="419694at2759"/>
<dbReference type="EMBL" id="LSRX01000263">
    <property type="protein sequence ID" value="OLQ02505.1"/>
    <property type="molecule type" value="Genomic_DNA"/>
</dbReference>
<dbReference type="EC" id="2.7.1.160" evidence="3"/>
<comment type="similarity">
    <text evidence="2">Belongs to the KptA/TPT1 family.</text>
</comment>
<keyword evidence="9" id="KW-1185">Reference proteome</keyword>
<evidence type="ECO:0000256" key="6">
    <source>
        <dbReference type="ARBA" id="ARBA00047949"/>
    </source>
</evidence>
<feature type="compositionally biased region" description="Basic and acidic residues" evidence="7">
    <location>
        <begin position="260"/>
        <end position="277"/>
    </location>
</feature>
<dbReference type="SUPFAM" id="SSF56399">
    <property type="entry name" value="ADP-ribosylation"/>
    <property type="match status" value="1"/>
</dbReference>
<dbReference type="PANTHER" id="PTHR12684:SF2">
    <property type="entry name" value="TRNA 2'-PHOSPHOTRANSFERASE 1"/>
    <property type="match status" value="1"/>
</dbReference>
<keyword evidence="5" id="KW-0520">NAD</keyword>
<evidence type="ECO:0000256" key="5">
    <source>
        <dbReference type="ARBA" id="ARBA00023027"/>
    </source>
</evidence>
<dbReference type="Gene3D" id="1.10.10.970">
    <property type="entry name" value="RNA 2'-phosphotransferase, Tpt1/KptA family, N-terminal domain"/>
    <property type="match status" value="1"/>
</dbReference>
<feature type="compositionally biased region" description="Basic and acidic residues" evidence="7">
    <location>
        <begin position="8"/>
        <end position="25"/>
    </location>
</feature>